<dbReference type="AlphaFoldDB" id="A0AAW9WA94"/>
<dbReference type="Proteomes" id="UP000434223">
    <property type="component" value="Unassembled WGS sequence"/>
</dbReference>
<proteinExistence type="predicted"/>
<reference evidence="1 2" key="1">
    <citation type="submission" date="2019-09" db="EMBL/GenBank/DDBJ databases">
        <title>Draft genome sequencing of Hungatella hathewayi 123Y-2.</title>
        <authorList>
            <person name="Lv Q."/>
            <person name="Li S."/>
        </authorList>
    </citation>
    <scope>NUCLEOTIDE SEQUENCE [LARGE SCALE GENOMIC DNA]</scope>
    <source>
        <strain evidence="1 2">123Y-2</strain>
    </source>
</reference>
<gene>
    <name evidence="1" type="ORF">GNE07_03530</name>
</gene>
<dbReference type="SUPFAM" id="SSF56796">
    <property type="entry name" value="Dehydroquinate synthase-like"/>
    <property type="match status" value="1"/>
</dbReference>
<organism evidence="1 2">
    <name type="scientific">Hungatella hathewayi</name>
    <dbReference type="NCBI Taxonomy" id="154046"/>
    <lineage>
        <taxon>Bacteria</taxon>
        <taxon>Bacillati</taxon>
        <taxon>Bacillota</taxon>
        <taxon>Clostridia</taxon>
        <taxon>Lachnospirales</taxon>
        <taxon>Lachnospiraceae</taxon>
        <taxon>Hungatella</taxon>
    </lineage>
</organism>
<name>A0AAW9WA94_9FIRM</name>
<evidence type="ECO:0000313" key="2">
    <source>
        <dbReference type="Proteomes" id="UP000434223"/>
    </source>
</evidence>
<protein>
    <recommendedName>
        <fullName evidence="3">Alcohol dehydrogenase</fullName>
    </recommendedName>
</protein>
<dbReference type="EMBL" id="WNME01000002">
    <property type="protein sequence ID" value="MUB62145.1"/>
    <property type="molecule type" value="Genomic_DNA"/>
</dbReference>
<accession>A0AAW9WA94</accession>
<evidence type="ECO:0000313" key="1">
    <source>
        <dbReference type="EMBL" id="MUB62145.1"/>
    </source>
</evidence>
<evidence type="ECO:0008006" key="3">
    <source>
        <dbReference type="Google" id="ProtNLM"/>
    </source>
</evidence>
<sequence>MEVKKMNFNGNIPTRILFGAGCLNDLHTQIMPGKKAMLECDRILLTDEECAAIYEKSYR</sequence>
<comment type="caution">
    <text evidence="1">The sequence shown here is derived from an EMBL/GenBank/DDBJ whole genome shotgun (WGS) entry which is preliminary data.</text>
</comment>